<name>E9E1B9_METAQ</name>
<evidence type="ECO:0000256" key="1">
    <source>
        <dbReference type="ARBA" id="ARBA00010272"/>
    </source>
</evidence>
<dbReference type="InterPro" id="IPR051614">
    <property type="entry name" value="UPF0045_domain"/>
</dbReference>
<dbReference type="GeneID" id="19247978"/>
<dbReference type="Proteomes" id="UP000002499">
    <property type="component" value="Unassembled WGS sequence"/>
</dbReference>
<proteinExistence type="inferred from homology"/>
<evidence type="ECO:0000313" key="4">
    <source>
        <dbReference type="Proteomes" id="UP000002499"/>
    </source>
</evidence>
<dbReference type="NCBIfam" id="TIGR00106">
    <property type="entry name" value="MTH1187 family thiamine-binding protein"/>
    <property type="match status" value="1"/>
</dbReference>
<dbReference type="PANTHER" id="PTHR33777:SF1">
    <property type="entry name" value="UPF0045 PROTEIN ECM15"/>
    <property type="match status" value="1"/>
</dbReference>
<dbReference type="EMBL" id="GL698491">
    <property type="protein sequence ID" value="EFY90421.1"/>
    <property type="molecule type" value="Genomic_DNA"/>
</dbReference>
<keyword evidence="4" id="KW-1185">Reference proteome</keyword>
<protein>
    <submittedName>
        <fullName evidence="3">UPF0145 domain protein</fullName>
    </submittedName>
</protein>
<dbReference type="HOGENOM" id="CLU_137479_0_0_1"/>
<dbReference type="Pfam" id="PF01910">
    <property type="entry name" value="Thiamine_BP"/>
    <property type="match status" value="1"/>
</dbReference>
<dbReference type="InParanoid" id="E9E1B9"/>
<gene>
    <name evidence="3" type="ORF">MAC_03667</name>
</gene>
<dbReference type="InterPro" id="IPR029756">
    <property type="entry name" value="MTH1187/YkoF-like"/>
</dbReference>
<dbReference type="eggNOG" id="ENOG502S45I">
    <property type="taxonomic scope" value="Eukaryota"/>
</dbReference>
<dbReference type="InterPro" id="IPR002767">
    <property type="entry name" value="Thiamine_BP"/>
</dbReference>
<dbReference type="Gene3D" id="3.30.70.930">
    <property type="match status" value="1"/>
</dbReference>
<organism evidence="4">
    <name type="scientific">Metarhizium acridum (strain CQMa 102)</name>
    <dbReference type="NCBI Taxonomy" id="655827"/>
    <lineage>
        <taxon>Eukaryota</taxon>
        <taxon>Fungi</taxon>
        <taxon>Dikarya</taxon>
        <taxon>Ascomycota</taxon>
        <taxon>Pezizomycotina</taxon>
        <taxon>Sordariomycetes</taxon>
        <taxon>Hypocreomycetidae</taxon>
        <taxon>Hypocreales</taxon>
        <taxon>Clavicipitaceae</taxon>
        <taxon>Metarhizium</taxon>
    </lineage>
</organism>
<dbReference type="FunCoup" id="E9E1B9">
    <property type="interactions" value="26"/>
</dbReference>
<dbReference type="PANTHER" id="PTHR33777">
    <property type="entry name" value="UPF0045 PROTEIN ECM15"/>
    <property type="match status" value="1"/>
</dbReference>
<reference evidence="3 4" key="1">
    <citation type="journal article" date="2011" name="PLoS Genet.">
        <title>Genome sequencing and comparative transcriptomics of the model entomopathogenic fungi Metarhizium anisopliae and M. acridum.</title>
        <authorList>
            <person name="Gao Q."/>
            <person name="Jin K."/>
            <person name="Ying S.H."/>
            <person name="Zhang Y."/>
            <person name="Xiao G."/>
            <person name="Shang Y."/>
            <person name="Duan Z."/>
            <person name="Hu X."/>
            <person name="Xie X.Q."/>
            <person name="Zhou G."/>
            <person name="Peng G."/>
            <person name="Luo Z."/>
            <person name="Huang W."/>
            <person name="Wang B."/>
            <person name="Fang W."/>
            <person name="Wang S."/>
            <person name="Zhong Y."/>
            <person name="Ma L.J."/>
            <person name="St Leger R.J."/>
            <person name="Zhao G.P."/>
            <person name="Pei Y."/>
            <person name="Feng M.G."/>
            <person name="Xia Y."/>
            <person name="Wang C."/>
        </authorList>
    </citation>
    <scope>NUCLEOTIDE SEQUENCE [LARGE SCALE GENOMIC DNA]</scope>
    <source>
        <strain evidence="3 4">CQMa 102</strain>
    </source>
</reference>
<dbReference type="OrthoDB" id="5587367at2759"/>
<dbReference type="GO" id="GO:0005829">
    <property type="term" value="C:cytosol"/>
    <property type="evidence" value="ECO:0007669"/>
    <property type="project" value="TreeGrafter"/>
</dbReference>
<evidence type="ECO:0000313" key="3">
    <source>
        <dbReference type="EMBL" id="EFY90421.1"/>
    </source>
</evidence>
<dbReference type="AlphaFoldDB" id="E9E1B9"/>
<dbReference type="KEGG" id="maw:19247978"/>
<comment type="similarity">
    <text evidence="1">Belongs to the UPF0045 family.</text>
</comment>
<evidence type="ECO:0000259" key="2">
    <source>
        <dbReference type="Pfam" id="PF01910"/>
    </source>
</evidence>
<feature type="domain" description="Thiamine-binding protein" evidence="2">
    <location>
        <begin position="14"/>
        <end position="94"/>
    </location>
</feature>
<dbReference type="SUPFAM" id="SSF89957">
    <property type="entry name" value="MTH1187/YkoF-like"/>
    <property type="match status" value="1"/>
</dbReference>
<dbReference type="OMA" id="KYKMHGY"/>
<sequence>MNYDQLSTPSKCLADFNLVPIGTGEASISGELEEVVRLLRHFGVKYTMQTTGTVLEGTWDEVMNAIGKAHAAVHQRGVAKVQSEIRIGTRTDKAEGEHAAVGKPE</sequence>
<accession>E9E1B9</accession>